<comment type="similarity">
    <text evidence="1">Belongs to the universal stress protein A family.</text>
</comment>
<dbReference type="AlphaFoldDB" id="A0A369QNG5"/>
<dbReference type="Gene3D" id="3.40.50.620">
    <property type="entry name" value="HUPs"/>
    <property type="match status" value="2"/>
</dbReference>
<dbReference type="InterPro" id="IPR006015">
    <property type="entry name" value="Universal_stress_UspA"/>
</dbReference>
<evidence type="ECO:0000313" key="3">
    <source>
        <dbReference type="EMBL" id="RDC64399.1"/>
    </source>
</evidence>
<feature type="domain" description="UspA" evidence="2">
    <location>
        <begin position="168"/>
        <end position="289"/>
    </location>
</feature>
<protein>
    <submittedName>
        <fullName evidence="3">Universal stress protein</fullName>
    </submittedName>
</protein>
<sequence>MLPSSLAIRKILVPVDFSELAQHAFAVAIQLAQKSHATVKLLHVVELPIASGYGTTYSGLDMDPIGAYQTYDFMVPELLDQSKRQLEKLAQIGMAAGLTVVQEVTADRIVSKLVSVVTEEQVDLVVIGSAETAGLEELLIGSDAEEVVRHCPCPVLTVKKQHDFFKVNHILFPSDFSPETRAIIPYVHFFQNFFGATLQVLHVQTKNNALSEEEIRNRMTAFVAENNLQEANLLVQSNASASDGILAAATTSTPDLIIIPTHGRTGLAHLFHKSVAERVVNHAAIPVLTFHWPEHSE</sequence>
<dbReference type="PANTHER" id="PTHR46268:SF6">
    <property type="entry name" value="UNIVERSAL STRESS PROTEIN UP12"/>
    <property type="match status" value="1"/>
</dbReference>
<accession>A0A369QNG5</accession>
<evidence type="ECO:0000313" key="4">
    <source>
        <dbReference type="Proteomes" id="UP000253919"/>
    </source>
</evidence>
<dbReference type="EMBL" id="QASA01000001">
    <property type="protein sequence ID" value="RDC64399.1"/>
    <property type="molecule type" value="Genomic_DNA"/>
</dbReference>
<dbReference type="CDD" id="cd00293">
    <property type="entry name" value="USP-like"/>
    <property type="match status" value="2"/>
</dbReference>
<keyword evidence="4" id="KW-1185">Reference proteome</keyword>
<dbReference type="Proteomes" id="UP000253919">
    <property type="component" value="Unassembled WGS sequence"/>
</dbReference>
<dbReference type="PANTHER" id="PTHR46268">
    <property type="entry name" value="STRESS RESPONSE PROTEIN NHAX"/>
    <property type="match status" value="1"/>
</dbReference>
<evidence type="ECO:0000259" key="2">
    <source>
        <dbReference type="Pfam" id="PF00582"/>
    </source>
</evidence>
<dbReference type="InterPro" id="IPR006016">
    <property type="entry name" value="UspA"/>
</dbReference>
<comment type="caution">
    <text evidence="3">The sequence shown here is derived from an EMBL/GenBank/DDBJ whole genome shotgun (WGS) entry which is preliminary data.</text>
</comment>
<name>A0A369QNG5_9BACT</name>
<proteinExistence type="inferred from homology"/>
<dbReference type="InterPro" id="IPR014729">
    <property type="entry name" value="Rossmann-like_a/b/a_fold"/>
</dbReference>
<dbReference type="SUPFAM" id="SSF52402">
    <property type="entry name" value="Adenine nucleotide alpha hydrolases-like"/>
    <property type="match status" value="2"/>
</dbReference>
<feature type="domain" description="UspA" evidence="2">
    <location>
        <begin position="8"/>
        <end position="159"/>
    </location>
</feature>
<evidence type="ECO:0000256" key="1">
    <source>
        <dbReference type="ARBA" id="ARBA00008791"/>
    </source>
</evidence>
<dbReference type="PRINTS" id="PR01438">
    <property type="entry name" value="UNVRSLSTRESS"/>
</dbReference>
<dbReference type="Pfam" id="PF00582">
    <property type="entry name" value="Usp"/>
    <property type="match status" value="2"/>
</dbReference>
<dbReference type="RefSeq" id="WP_115373557.1">
    <property type="nucleotide sequence ID" value="NZ_QASA01000001.1"/>
</dbReference>
<organism evidence="3 4">
    <name type="scientific">Adhaeribacter pallidiroseus</name>
    <dbReference type="NCBI Taxonomy" id="2072847"/>
    <lineage>
        <taxon>Bacteria</taxon>
        <taxon>Pseudomonadati</taxon>
        <taxon>Bacteroidota</taxon>
        <taxon>Cytophagia</taxon>
        <taxon>Cytophagales</taxon>
        <taxon>Hymenobacteraceae</taxon>
        <taxon>Adhaeribacter</taxon>
    </lineage>
</organism>
<dbReference type="OrthoDB" id="1522603at2"/>
<reference evidence="3 4" key="1">
    <citation type="submission" date="2018-04" db="EMBL/GenBank/DDBJ databases">
        <title>Adhaeribacter sp. HMF7616 genome sequencing and assembly.</title>
        <authorList>
            <person name="Kang H."/>
            <person name="Kang J."/>
            <person name="Cha I."/>
            <person name="Kim H."/>
            <person name="Joh K."/>
        </authorList>
    </citation>
    <scope>NUCLEOTIDE SEQUENCE [LARGE SCALE GENOMIC DNA]</scope>
    <source>
        <strain evidence="3 4">HMF7616</strain>
    </source>
</reference>
<gene>
    <name evidence="3" type="ORF">AHMF7616_03012</name>
</gene>